<reference evidence="1" key="1">
    <citation type="journal article" date="2011" name="Genome Biol.">
        <title>The draft genome of the carcinogenic human liver fluke Clonorchis sinensis.</title>
        <authorList>
            <person name="Wang X."/>
            <person name="Chen W."/>
            <person name="Huang Y."/>
            <person name="Sun J."/>
            <person name="Men J."/>
            <person name="Liu H."/>
            <person name="Luo F."/>
            <person name="Guo L."/>
            <person name="Lv X."/>
            <person name="Deng C."/>
            <person name="Zhou C."/>
            <person name="Fan Y."/>
            <person name="Li X."/>
            <person name="Huang L."/>
            <person name="Hu Y."/>
            <person name="Liang C."/>
            <person name="Hu X."/>
            <person name="Xu J."/>
            <person name="Yu X."/>
        </authorList>
    </citation>
    <scope>NUCLEOTIDE SEQUENCE [LARGE SCALE GENOMIC DNA]</scope>
    <source>
        <strain evidence="1">Henan</strain>
    </source>
</reference>
<dbReference type="Proteomes" id="UP000008909">
    <property type="component" value="Unassembled WGS sequence"/>
</dbReference>
<organism evidence="1 2">
    <name type="scientific">Clonorchis sinensis</name>
    <name type="common">Chinese liver fluke</name>
    <dbReference type="NCBI Taxonomy" id="79923"/>
    <lineage>
        <taxon>Eukaryota</taxon>
        <taxon>Metazoa</taxon>
        <taxon>Spiralia</taxon>
        <taxon>Lophotrochozoa</taxon>
        <taxon>Platyhelminthes</taxon>
        <taxon>Trematoda</taxon>
        <taxon>Digenea</taxon>
        <taxon>Opisthorchiida</taxon>
        <taxon>Opisthorchiata</taxon>
        <taxon>Opisthorchiidae</taxon>
        <taxon>Clonorchis</taxon>
    </lineage>
</organism>
<gene>
    <name evidence="1" type="ORF">CLF_102030</name>
</gene>
<evidence type="ECO:0000313" key="1">
    <source>
        <dbReference type="EMBL" id="GAA48784.1"/>
    </source>
</evidence>
<reference key="2">
    <citation type="submission" date="2011-10" db="EMBL/GenBank/DDBJ databases">
        <title>The genome and transcriptome sequence of Clonorchis sinensis provide insights into the carcinogenic liver fluke.</title>
        <authorList>
            <person name="Wang X."/>
            <person name="Huang Y."/>
            <person name="Chen W."/>
            <person name="Liu H."/>
            <person name="Guo L."/>
            <person name="Chen Y."/>
            <person name="Luo F."/>
            <person name="Zhou W."/>
            <person name="Sun J."/>
            <person name="Mao Q."/>
            <person name="Liang P."/>
            <person name="Zhou C."/>
            <person name="Tian Y."/>
            <person name="Men J."/>
            <person name="Lv X."/>
            <person name="Huang L."/>
            <person name="Zhou J."/>
            <person name="Hu Y."/>
            <person name="Li R."/>
            <person name="Zhang F."/>
            <person name="Lei H."/>
            <person name="Li X."/>
            <person name="Hu X."/>
            <person name="Liang C."/>
            <person name="Xu J."/>
            <person name="Wu Z."/>
            <person name="Yu X."/>
        </authorList>
    </citation>
    <scope>NUCLEOTIDE SEQUENCE</scope>
    <source>
        <strain>Henan</strain>
    </source>
</reference>
<protein>
    <submittedName>
        <fullName evidence="1">Polyprotein</fullName>
    </submittedName>
</protein>
<sequence>MTMKLMQMKAVLKHRPDDKHYGHRMDELHFKATQTGLEEALHRTGDPEPRVLAVRLITPSTKQIPFNRLGNTGYQRGKCCSPNLGGRSWIHPTNCQTSNELECDRRPFSLVDTKVREMEQEKNAWNARRLVRVTRATGIRKPPAGETIRDQPGAITFNKEERLDRWAENLAICYFSLELL</sequence>
<proteinExistence type="predicted"/>
<accession>G7Y749</accession>
<name>G7Y749_CLOSI</name>
<keyword evidence="2" id="KW-1185">Reference proteome</keyword>
<dbReference type="AlphaFoldDB" id="G7Y749"/>
<dbReference type="EMBL" id="DF142909">
    <property type="protein sequence ID" value="GAA48784.1"/>
    <property type="molecule type" value="Genomic_DNA"/>
</dbReference>
<evidence type="ECO:0000313" key="2">
    <source>
        <dbReference type="Proteomes" id="UP000008909"/>
    </source>
</evidence>